<reference evidence="1 2" key="1">
    <citation type="journal article" date="2017" name="ISME J.">
        <title>Potential for microbial H2 and metal transformations associated with novel bacteria and archaea in deep terrestrial subsurface sediments.</title>
        <authorList>
            <person name="Hernsdorf A.W."/>
            <person name="Amano Y."/>
            <person name="Miyakawa K."/>
            <person name="Ise K."/>
            <person name="Suzuki Y."/>
            <person name="Anantharaman K."/>
            <person name="Probst A."/>
            <person name="Burstein D."/>
            <person name="Thomas B.C."/>
            <person name="Banfield J.F."/>
        </authorList>
    </citation>
    <scope>NUCLEOTIDE SEQUENCE [LARGE SCALE GENOMIC DNA]</scope>
    <source>
        <strain evidence="1">HGW-Actinobacteria-3</strain>
    </source>
</reference>
<evidence type="ECO:0000313" key="1">
    <source>
        <dbReference type="EMBL" id="PKQ28363.1"/>
    </source>
</evidence>
<dbReference type="Proteomes" id="UP000233654">
    <property type="component" value="Unassembled WGS sequence"/>
</dbReference>
<gene>
    <name evidence="1" type="ORF">CVT63_03125</name>
</gene>
<organism evidence="1 2">
    <name type="scientific">Candidatus Anoxymicrobium japonicum</name>
    <dbReference type="NCBI Taxonomy" id="2013648"/>
    <lineage>
        <taxon>Bacteria</taxon>
        <taxon>Bacillati</taxon>
        <taxon>Actinomycetota</taxon>
        <taxon>Candidatus Geothermincolia</taxon>
        <taxon>Candidatus Geothermincolales</taxon>
        <taxon>Candidatus Anoxymicrobiaceae</taxon>
        <taxon>Candidatus Anoxymicrobium</taxon>
    </lineage>
</organism>
<sequence length="124" mass="13759">MHYFSEDNEMFLLEIRSKGGGTVEPKDVPYLLLGAMSTIREETKKTVEDLVEKGKAGSGKSGKGIVSADKAVRNLVEKGKKEREDLLNAIGKEVTRILDNMGAITKNDIRALDKRLANIEKRIK</sequence>
<evidence type="ECO:0000313" key="2">
    <source>
        <dbReference type="Proteomes" id="UP000233654"/>
    </source>
</evidence>
<dbReference type="AlphaFoldDB" id="A0A2N3G6P0"/>
<accession>A0A2N3G6P0</accession>
<dbReference type="EMBL" id="PHEX01000019">
    <property type="protein sequence ID" value="PKQ28363.1"/>
    <property type="molecule type" value="Genomic_DNA"/>
</dbReference>
<proteinExistence type="predicted"/>
<protein>
    <submittedName>
        <fullName evidence="1">Uncharacterized protein</fullName>
    </submittedName>
</protein>
<name>A0A2N3G6P0_9ACTN</name>
<comment type="caution">
    <text evidence="1">The sequence shown here is derived from an EMBL/GenBank/DDBJ whole genome shotgun (WGS) entry which is preliminary data.</text>
</comment>